<dbReference type="PANTHER" id="PTHR11070">
    <property type="entry name" value="UVRD / RECB / PCRA DNA HELICASE FAMILY MEMBER"/>
    <property type="match status" value="1"/>
</dbReference>
<dbReference type="Pfam" id="PF00580">
    <property type="entry name" value="UvrD-helicase"/>
    <property type="match status" value="1"/>
</dbReference>
<dbReference type="GO" id="GO:0033202">
    <property type="term" value="C:DNA helicase complex"/>
    <property type="evidence" value="ECO:0007669"/>
    <property type="project" value="TreeGrafter"/>
</dbReference>
<keyword evidence="9" id="KW-0234">DNA repair</keyword>
<dbReference type="KEGG" id="asip:AQUSIP_13950"/>
<keyword evidence="5 15" id="KW-0347">Helicase</keyword>
<evidence type="ECO:0000256" key="10">
    <source>
        <dbReference type="ARBA" id="ARBA00023235"/>
    </source>
</evidence>
<dbReference type="PROSITE" id="PS51217">
    <property type="entry name" value="UVRD_HELICASE_CTER"/>
    <property type="match status" value="1"/>
</dbReference>
<evidence type="ECO:0000259" key="16">
    <source>
        <dbReference type="PROSITE" id="PS51198"/>
    </source>
</evidence>
<dbReference type="InterPro" id="IPR011335">
    <property type="entry name" value="Restrct_endonuc-II-like"/>
</dbReference>
<evidence type="ECO:0000256" key="3">
    <source>
        <dbReference type="ARBA" id="ARBA00022763"/>
    </source>
</evidence>
<keyword evidence="3" id="KW-0227">DNA damage</keyword>
<evidence type="ECO:0000256" key="1">
    <source>
        <dbReference type="ARBA" id="ARBA00022722"/>
    </source>
</evidence>
<dbReference type="PANTHER" id="PTHR11070:SF2">
    <property type="entry name" value="ATP-DEPENDENT DNA HELICASE SRS2"/>
    <property type="match status" value="1"/>
</dbReference>
<evidence type="ECO:0000256" key="2">
    <source>
        <dbReference type="ARBA" id="ARBA00022741"/>
    </source>
</evidence>
<dbReference type="GO" id="GO:0000725">
    <property type="term" value="P:recombinational repair"/>
    <property type="evidence" value="ECO:0007669"/>
    <property type="project" value="TreeGrafter"/>
</dbReference>
<proteinExistence type="predicted"/>
<comment type="catalytic activity">
    <reaction evidence="14">
        <text>ATP + H2O = ADP + phosphate + H(+)</text>
        <dbReference type="Rhea" id="RHEA:13065"/>
        <dbReference type="ChEBI" id="CHEBI:15377"/>
        <dbReference type="ChEBI" id="CHEBI:15378"/>
        <dbReference type="ChEBI" id="CHEBI:30616"/>
        <dbReference type="ChEBI" id="CHEBI:43474"/>
        <dbReference type="ChEBI" id="CHEBI:456216"/>
        <dbReference type="EC" id="5.6.2.4"/>
    </reaction>
</comment>
<dbReference type="InterPro" id="IPR011604">
    <property type="entry name" value="PDDEXK-like_dom_sf"/>
</dbReference>
<organism evidence="18 19">
    <name type="scientific">Aquicella siphonis</name>
    <dbReference type="NCBI Taxonomy" id="254247"/>
    <lineage>
        <taxon>Bacteria</taxon>
        <taxon>Pseudomonadati</taxon>
        <taxon>Pseudomonadota</taxon>
        <taxon>Gammaproteobacteria</taxon>
        <taxon>Legionellales</taxon>
        <taxon>Coxiellaceae</taxon>
        <taxon>Aquicella</taxon>
    </lineage>
</organism>
<evidence type="ECO:0000256" key="13">
    <source>
        <dbReference type="ARBA" id="ARBA00034923"/>
    </source>
</evidence>
<keyword evidence="4 15" id="KW-0378">Hydrolase</keyword>
<dbReference type="OrthoDB" id="9810135at2"/>
<dbReference type="Gene3D" id="3.90.320.10">
    <property type="match status" value="1"/>
</dbReference>
<evidence type="ECO:0000256" key="11">
    <source>
        <dbReference type="ARBA" id="ARBA00034617"/>
    </source>
</evidence>
<keyword evidence="10" id="KW-0413">Isomerase</keyword>
<comment type="catalytic activity">
    <reaction evidence="11">
        <text>Couples ATP hydrolysis with the unwinding of duplex DNA by translocating in the 3'-5' direction.</text>
        <dbReference type="EC" id="5.6.2.4"/>
    </reaction>
</comment>
<evidence type="ECO:0000259" key="17">
    <source>
        <dbReference type="PROSITE" id="PS51217"/>
    </source>
</evidence>
<evidence type="ECO:0000256" key="12">
    <source>
        <dbReference type="ARBA" id="ARBA00034808"/>
    </source>
</evidence>
<evidence type="ECO:0000256" key="15">
    <source>
        <dbReference type="PROSITE-ProRule" id="PRU00560"/>
    </source>
</evidence>
<name>A0A5E4PGD5_9COXI</name>
<dbReference type="SUPFAM" id="SSF52540">
    <property type="entry name" value="P-loop containing nucleoside triphosphate hydrolases"/>
    <property type="match status" value="1"/>
</dbReference>
<sequence>MKMNMNLIEQDQLHRARALNARESFIVQAPAGSGKTELLIQRLLTLLAHVNMPEEILAITFTKKAANEMRLRVIKALKQALHDPEPAAAHGKKTWSLARQVLQRDQALGWDLIANPNQLRIQTIDSLCSYLTRQLPLLSHFGSQPDIADNPAALYRETVREILTHVEENYDWSNAITQLLLHLDNDLNKLHDLLVSLLAKRDQWLSYVQLGSDETEIRQELERQLGLVITDALINVQDRFPQSAVNELLAIARFAASHVIQSDPALELSACLDLKQMPGTTPSDKLVWTGLARLLLTKSYSWRKRVDEDIGFPAIKSLKNPAEIALHQDYRQRLVKLIASLQDNENLRLALCELFYLPEPHYTQSQWEILQSLLLVLKIVAAQLHLTFQQHGQIDFIENTQAALTALGNENQATDLALSLDYQIKHILVDEFQDTSYTQYQLIEKLTAGWETDDGRTLFVVGDPMQSIYRFREAEVGLFIRMRTRGLSHIRLTPLTLTVNFRSAPQIVEWNNLHFQTIFPPFNDMSTGAVTYSASVSHHSGSSAASDTQIIVRGFADSPDQSEAEQITEWIRDLNHRFPGESIAILVRSRPHLTAIIPALKKAGVSFRAVDIDPLASRQHIQDVLSLTCAMLHPADRIAWLAVLRAPWCGLSLADLHVLAGTDPSAAICTRLNMRDVLEKLSKDGFQRVERVYPILKANISERERFDLRSWLESTWLALGGPACLQSSADIEDIHAYFRLLEEVGRKNQMLNLDLLKETISQLYASTQHDHTNVQIMTIHTAKGLEFDSVILPQLDRKNPNDDRPLLSWMERPLNNDQFALLLAPIHATGDEKDSIYEYINRQQKIKSDYETDRLFYVAATRAKKRLFLTFNTTRKNNHDYKVEAGSFLEKIWPYFDRRKEEIIVSDEASHTESSQAGPARRPVMKIRSGWTNPCNESLPRPAPAHQQKNGFHLIDNTSKIIGTVTHRILQRISLAGLAWWTRLTHAEQITFLKYHLQQQGMHITKMDDAVNMVKLALDHATADERGKWILKSHREARSEFALTAKINGEIEKFVIDRTFVDDDDTLWIIDYKTAVPAKHDLEDFLAREQAKYQEKMHAYALALRLSTDRCIKLGLYFPALPAWREWEPGI</sequence>
<dbReference type="SUPFAM" id="SSF52980">
    <property type="entry name" value="Restriction endonuclease-like"/>
    <property type="match status" value="1"/>
</dbReference>
<dbReference type="InterPro" id="IPR027417">
    <property type="entry name" value="P-loop_NTPase"/>
</dbReference>
<feature type="domain" description="UvrD-like helicase C-terminal" evidence="17">
    <location>
        <begin position="520"/>
        <end position="784"/>
    </location>
</feature>
<evidence type="ECO:0000313" key="18">
    <source>
        <dbReference type="EMBL" id="VVC76090.1"/>
    </source>
</evidence>
<dbReference type="GO" id="GO:0003677">
    <property type="term" value="F:DNA binding"/>
    <property type="evidence" value="ECO:0007669"/>
    <property type="project" value="UniProtKB-KW"/>
</dbReference>
<evidence type="ECO:0000256" key="14">
    <source>
        <dbReference type="ARBA" id="ARBA00048988"/>
    </source>
</evidence>
<protein>
    <recommendedName>
        <fullName evidence="12">DNA 3'-5' helicase</fullName>
        <ecNumber evidence="12">5.6.2.4</ecNumber>
    </recommendedName>
    <alternativeName>
        <fullName evidence="13">DNA 3'-5' helicase II</fullName>
    </alternativeName>
</protein>
<accession>A0A5E4PGD5</accession>
<dbReference type="PROSITE" id="PS51198">
    <property type="entry name" value="UVRD_HELICASE_ATP_BIND"/>
    <property type="match status" value="1"/>
</dbReference>
<keyword evidence="2 15" id="KW-0547">Nucleotide-binding</keyword>
<feature type="domain" description="UvrD-like helicase ATP-binding" evidence="16">
    <location>
        <begin position="8"/>
        <end position="504"/>
    </location>
</feature>
<keyword evidence="19" id="KW-1185">Reference proteome</keyword>
<dbReference type="InterPro" id="IPR014017">
    <property type="entry name" value="DNA_helicase_UvrD-like_C"/>
</dbReference>
<dbReference type="AlphaFoldDB" id="A0A5E4PGD5"/>
<keyword evidence="6" id="KW-0269">Exonuclease</keyword>
<dbReference type="GO" id="GO:0005829">
    <property type="term" value="C:cytosol"/>
    <property type="evidence" value="ECO:0007669"/>
    <property type="project" value="TreeGrafter"/>
</dbReference>
<reference evidence="18 19" key="1">
    <citation type="submission" date="2019-08" db="EMBL/GenBank/DDBJ databases">
        <authorList>
            <person name="Guy L."/>
        </authorList>
    </citation>
    <scope>NUCLEOTIDE SEQUENCE [LARGE SCALE GENOMIC DNA]</scope>
    <source>
        <strain evidence="18 19">SGT-108</strain>
    </source>
</reference>
<evidence type="ECO:0000256" key="7">
    <source>
        <dbReference type="ARBA" id="ARBA00022840"/>
    </source>
</evidence>
<evidence type="ECO:0000256" key="8">
    <source>
        <dbReference type="ARBA" id="ARBA00023125"/>
    </source>
</evidence>
<keyword evidence="1" id="KW-0540">Nuclease</keyword>
<dbReference type="InterPro" id="IPR014016">
    <property type="entry name" value="UvrD-like_ATP-bd"/>
</dbReference>
<dbReference type="EMBL" id="LR699119">
    <property type="protein sequence ID" value="VVC76090.1"/>
    <property type="molecule type" value="Genomic_DNA"/>
</dbReference>
<dbReference type="EC" id="5.6.2.4" evidence="12"/>
<keyword evidence="8" id="KW-0238">DNA-binding</keyword>
<dbReference type="Gene3D" id="1.10.486.10">
    <property type="entry name" value="PCRA, domain 4"/>
    <property type="match status" value="1"/>
</dbReference>
<evidence type="ECO:0000256" key="6">
    <source>
        <dbReference type="ARBA" id="ARBA00022839"/>
    </source>
</evidence>
<dbReference type="Gene3D" id="3.40.50.300">
    <property type="entry name" value="P-loop containing nucleotide triphosphate hydrolases"/>
    <property type="match status" value="3"/>
</dbReference>
<dbReference type="Proteomes" id="UP000324194">
    <property type="component" value="Chromosome 1"/>
</dbReference>
<gene>
    <name evidence="18" type="primary">addA</name>
    <name evidence="18" type="ORF">AQUSIP_13950</name>
</gene>
<dbReference type="Pfam" id="PF13361">
    <property type="entry name" value="UvrD_C"/>
    <property type="match status" value="2"/>
</dbReference>
<dbReference type="GO" id="GO:0005524">
    <property type="term" value="F:ATP binding"/>
    <property type="evidence" value="ECO:0007669"/>
    <property type="project" value="UniProtKB-UniRule"/>
</dbReference>
<evidence type="ECO:0000256" key="5">
    <source>
        <dbReference type="ARBA" id="ARBA00022806"/>
    </source>
</evidence>
<evidence type="ECO:0000256" key="9">
    <source>
        <dbReference type="ARBA" id="ARBA00023204"/>
    </source>
</evidence>
<dbReference type="InterPro" id="IPR000212">
    <property type="entry name" value="DNA_helicase_UvrD/REP"/>
</dbReference>
<keyword evidence="7 15" id="KW-0067">ATP-binding</keyword>
<evidence type="ECO:0000256" key="4">
    <source>
        <dbReference type="ARBA" id="ARBA00022801"/>
    </source>
</evidence>
<evidence type="ECO:0000313" key="19">
    <source>
        <dbReference type="Proteomes" id="UP000324194"/>
    </source>
</evidence>
<dbReference type="GO" id="GO:0043138">
    <property type="term" value="F:3'-5' DNA helicase activity"/>
    <property type="evidence" value="ECO:0007669"/>
    <property type="project" value="UniProtKB-EC"/>
</dbReference>
<dbReference type="GO" id="GO:0004527">
    <property type="term" value="F:exonuclease activity"/>
    <property type="evidence" value="ECO:0007669"/>
    <property type="project" value="UniProtKB-KW"/>
</dbReference>
<feature type="binding site" evidence="15">
    <location>
        <begin position="29"/>
        <end position="36"/>
    </location>
    <ligand>
        <name>ATP</name>
        <dbReference type="ChEBI" id="CHEBI:30616"/>
    </ligand>
</feature>